<accession>A0A318RGG8</accession>
<proteinExistence type="predicted"/>
<keyword evidence="5" id="KW-0564">Palmitate</keyword>
<organism evidence="7 8">
    <name type="scientific">Williamsia limnetica</name>
    <dbReference type="NCBI Taxonomy" id="882452"/>
    <lineage>
        <taxon>Bacteria</taxon>
        <taxon>Bacillati</taxon>
        <taxon>Actinomycetota</taxon>
        <taxon>Actinomycetes</taxon>
        <taxon>Mycobacteriales</taxon>
        <taxon>Nocardiaceae</taxon>
        <taxon>Williamsia</taxon>
    </lineage>
</organism>
<evidence type="ECO:0000256" key="5">
    <source>
        <dbReference type="ARBA" id="ARBA00023139"/>
    </source>
</evidence>
<evidence type="ECO:0000313" key="8">
    <source>
        <dbReference type="Proteomes" id="UP000247591"/>
    </source>
</evidence>
<evidence type="ECO:0000256" key="4">
    <source>
        <dbReference type="ARBA" id="ARBA00023136"/>
    </source>
</evidence>
<dbReference type="InterPro" id="IPR032018">
    <property type="entry name" value="LppA/LppB/LprP"/>
</dbReference>
<dbReference type="Gene3D" id="3.30.2030.20">
    <property type="match status" value="1"/>
</dbReference>
<evidence type="ECO:0000256" key="3">
    <source>
        <dbReference type="ARBA" id="ARBA00022729"/>
    </source>
</evidence>
<evidence type="ECO:0000313" key="7">
    <source>
        <dbReference type="EMBL" id="PYE14967.1"/>
    </source>
</evidence>
<dbReference type="GO" id="GO:0005886">
    <property type="term" value="C:plasma membrane"/>
    <property type="evidence" value="ECO:0007669"/>
    <property type="project" value="UniProtKB-SubCell"/>
</dbReference>
<reference evidence="7 8" key="1">
    <citation type="submission" date="2018-06" db="EMBL/GenBank/DDBJ databases">
        <title>Genomic Encyclopedia of Type Strains, Phase IV (KMG-IV): sequencing the most valuable type-strain genomes for metagenomic binning, comparative biology and taxonomic classification.</title>
        <authorList>
            <person name="Goeker M."/>
        </authorList>
    </citation>
    <scope>NUCLEOTIDE SEQUENCE [LARGE SCALE GENOMIC DNA]</scope>
    <source>
        <strain evidence="7 8">DSM 45521</strain>
    </source>
</reference>
<comment type="caution">
    <text evidence="7">The sequence shown here is derived from an EMBL/GenBank/DDBJ whole genome shotgun (WGS) entry which is preliminary data.</text>
</comment>
<comment type="subcellular location">
    <subcellularLocation>
        <location evidence="1">Cell membrane</location>
        <topology evidence="1">Lipid-anchor</topology>
    </subcellularLocation>
</comment>
<dbReference type="Proteomes" id="UP000247591">
    <property type="component" value="Unassembled WGS sequence"/>
</dbReference>
<keyword evidence="8" id="KW-1185">Reference proteome</keyword>
<evidence type="ECO:0000256" key="1">
    <source>
        <dbReference type="ARBA" id="ARBA00004193"/>
    </source>
</evidence>
<evidence type="ECO:0000256" key="2">
    <source>
        <dbReference type="ARBA" id="ARBA00022475"/>
    </source>
</evidence>
<keyword evidence="3" id="KW-0732">Signal</keyword>
<sequence>MICAVLAVIAAILVIGLFALGKVYESSNDSEGEQLSAEDLARNDRHLRAQPSFEEAAQQLNTFLIETSNVLSEAFPYLQFSWNRDFTTTTCPGYSDNAFRGQSATRLADLPVAPDDWDRAFQIVVDHASTLGTVKTGALHDESTVHDTLITAGGFSIRFGSIKATGLSGDTPCRLPQSVLDQAP</sequence>
<dbReference type="Pfam" id="PF16708">
    <property type="entry name" value="LppA"/>
    <property type="match status" value="1"/>
</dbReference>
<keyword evidence="4" id="KW-0472">Membrane</keyword>
<evidence type="ECO:0000256" key="6">
    <source>
        <dbReference type="ARBA" id="ARBA00023288"/>
    </source>
</evidence>
<dbReference type="RefSeq" id="WP_084837539.1">
    <property type="nucleotide sequence ID" value="NZ_QJSP01000011.1"/>
</dbReference>
<gene>
    <name evidence="7" type="ORF">DFR67_11142</name>
</gene>
<name>A0A318RGG8_WILLI</name>
<keyword evidence="2" id="KW-1003">Cell membrane</keyword>
<protein>
    <submittedName>
        <fullName evidence="7">Putative LppA-like lipoprotein</fullName>
    </submittedName>
</protein>
<dbReference type="EMBL" id="QJSP01000011">
    <property type="protein sequence ID" value="PYE14967.1"/>
    <property type="molecule type" value="Genomic_DNA"/>
</dbReference>
<dbReference type="OrthoDB" id="4578172at2"/>
<dbReference type="AlphaFoldDB" id="A0A318RGG8"/>
<keyword evidence="6 7" id="KW-0449">Lipoprotein</keyword>